<reference evidence="2" key="1">
    <citation type="journal article" date="2022" name="Mol. Ecol. Resour.">
        <title>The genomes of chicory, endive, great burdock and yacon provide insights into Asteraceae palaeo-polyploidization history and plant inulin production.</title>
        <authorList>
            <person name="Fan W."/>
            <person name="Wang S."/>
            <person name="Wang H."/>
            <person name="Wang A."/>
            <person name="Jiang F."/>
            <person name="Liu H."/>
            <person name="Zhao H."/>
            <person name="Xu D."/>
            <person name="Zhang Y."/>
        </authorList>
    </citation>
    <scope>NUCLEOTIDE SEQUENCE [LARGE SCALE GENOMIC DNA]</scope>
    <source>
        <strain evidence="2">cv. Punajuju</strain>
    </source>
</reference>
<keyword evidence="2" id="KW-1185">Reference proteome</keyword>
<evidence type="ECO:0000313" key="2">
    <source>
        <dbReference type="Proteomes" id="UP001055811"/>
    </source>
</evidence>
<proteinExistence type="predicted"/>
<dbReference type="Proteomes" id="UP001055811">
    <property type="component" value="Linkage Group LG05"/>
</dbReference>
<comment type="caution">
    <text evidence="1">The sequence shown here is derived from an EMBL/GenBank/DDBJ whole genome shotgun (WGS) entry which is preliminary data.</text>
</comment>
<accession>A0ACB9CYX1</accession>
<reference evidence="1 2" key="2">
    <citation type="journal article" date="2022" name="Mol. Ecol. Resour.">
        <title>The genomes of chicory, endive, great burdock and yacon provide insights into Asteraceae paleo-polyploidization history and plant inulin production.</title>
        <authorList>
            <person name="Fan W."/>
            <person name="Wang S."/>
            <person name="Wang H."/>
            <person name="Wang A."/>
            <person name="Jiang F."/>
            <person name="Liu H."/>
            <person name="Zhao H."/>
            <person name="Xu D."/>
            <person name="Zhang Y."/>
        </authorList>
    </citation>
    <scope>NUCLEOTIDE SEQUENCE [LARGE SCALE GENOMIC DNA]</scope>
    <source>
        <strain evidence="2">cv. Punajuju</strain>
        <tissue evidence="1">Leaves</tissue>
    </source>
</reference>
<evidence type="ECO:0000313" key="1">
    <source>
        <dbReference type="EMBL" id="KAI3739450.1"/>
    </source>
</evidence>
<organism evidence="1 2">
    <name type="scientific">Cichorium intybus</name>
    <name type="common">Chicory</name>
    <dbReference type="NCBI Taxonomy" id="13427"/>
    <lineage>
        <taxon>Eukaryota</taxon>
        <taxon>Viridiplantae</taxon>
        <taxon>Streptophyta</taxon>
        <taxon>Embryophyta</taxon>
        <taxon>Tracheophyta</taxon>
        <taxon>Spermatophyta</taxon>
        <taxon>Magnoliopsida</taxon>
        <taxon>eudicotyledons</taxon>
        <taxon>Gunneridae</taxon>
        <taxon>Pentapetalae</taxon>
        <taxon>asterids</taxon>
        <taxon>campanulids</taxon>
        <taxon>Asterales</taxon>
        <taxon>Asteraceae</taxon>
        <taxon>Cichorioideae</taxon>
        <taxon>Cichorieae</taxon>
        <taxon>Cichoriinae</taxon>
        <taxon>Cichorium</taxon>
    </lineage>
</organism>
<protein>
    <submittedName>
        <fullName evidence="1">Uncharacterized protein</fullName>
    </submittedName>
</protein>
<dbReference type="EMBL" id="CM042013">
    <property type="protein sequence ID" value="KAI3739450.1"/>
    <property type="molecule type" value="Genomic_DNA"/>
</dbReference>
<name>A0ACB9CYX1_CICIN</name>
<gene>
    <name evidence="1" type="ORF">L2E82_29854</name>
</gene>
<sequence>METPIHFCLRFEKVVDVEVWHSDGELFSVFDLNSSDLLGYLYPYIPGLEGDVLKVITCCVTNVAPVYALLSMCKIRIQAWFAVGLEVSQVRRFLPLIGRAIKFVAFNLRTEDV</sequence>